<protein>
    <recommendedName>
        <fullName evidence="4">YeeE/YedE family protein</fullName>
    </recommendedName>
</protein>
<dbReference type="EMBL" id="AOPO01000021">
    <property type="protein sequence ID" value="ELY20295.1"/>
    <property type="molecule type" value="Genomic_DNA"/>
</dbReference>
<keyword evidence="1" id="KW-1133">Transmembrane helix</keyword>
<evidence type="ECO:0000313" key="3">
    <source>
        <dbReference type="Proteomes" id="UP000011651"/>
    </source>
</evidence>
<accession>L9U5W6</accession>
<dbReference type="Pfam" id="PF20398">
    <property type="entry name" value="DUF6691"/>
    <property type="match status" value="1"/>
</dbReference>
<organism evidence="2 3">
    <name type="scientific">Vreelandella titanicae BH1</name>
    <dbReference type="NCBI Taxonomy" id="1204738"/>
    <lineage>
        <taxon>Bacteria</taxon>
        <taxon>Pseudomonadati</taxon>
        <taxon>Pseudomonadota</taxon>
        <taxon>Gammaproteobacteria</taxon>
        <taxon>Oceanospirillales</taxon>
        <taxon>Halomonadaceae</taxon>
        <taxon>Vreelandella</taxon>
    </lineage>
</organism>
<keyword evidence="1" id="KW-0812">Transmembrane</keyword>
<evidence type="ECO:0000313" key="2">
    <source>
        <dbReference type="EMBL" id="ELY20295.1"/>
    </source>
</evidence>
<feature type="transmembrane region" description="Helical" evidence="1">
    <location>
        <begin position="153"/>
        <end position="177"/>
    </location>
</feature>
<feature type="transmembrane region" description="Helical" evidence="1">
    <location>
        <begin position="89"/>
        <end position="108"/>
    </location>
</feature>
<name>L9U5W6_9GAMM</name>
<dbReference type="PATRIC" id="fig|1204738.3.peg.4525"/>
<gene>
    <name evidence="2" type="ORF">HALTITAN_3015</name>
</gene>
<keyword evidence="1" id="KW-0472">Membrane</keyword>
<evidence type="ECO:0008006" key="4">
    <source>
        <dbReference type="Google" id="ProtNLM"/>
    </source>
</evidence>
<sequence length="181" mass="19018">MRAGALGTALHGGHRYVFADGASDRLYLAPHARPRRWSMSQSNKSHWMKTAAGYAAGLLFGIGLAVSGMTDPARVVGFLDVVGAWDPTLMFVLGGAVITTFVGYRLVFKRTAPLLGGVFQLPTKRELDAKLLGGAALFGIGWGLSGYCPGPAIASIGGLSLPLLAMLVTMVLGWFAAKRLA</sequence>
<dbReference type="Proteomes" id="UP000011651">
    <property type="component" value="Unassembled WGS sequence"/>
</dbReference>
<feature type="transmembrane region" description="Helical" evidence="1">
    <location>
        <begin position="129"/>
        <end position="147"/>
    </location>
</feature>
<evidence type="ECO:0000256" key="1">
    <source>
        <dbReference type="SAM" id="Phobius"/>
    </source>
</evidence>
<dbReference type="InterPro" id="IPR046513">
    <property type="entry name" value="DUF6691"/>
</dbReference>
<feature type="transmembrane region" description="Helical" evidence="1">
    <location>
        <begin position="51"/>
        <end position="69"/>
    </location>
</feature>
<reference evidence="2 3" key="1">
    <citation type="journal article" date="2013" name="Genome Announc.">
        <title>Draft Genome of the Marine Gammaproteobacterium Halomonas titanicae.</title>
        <authorList>
            <person name="Sanchez-Porro C."/>
            <person name="de la Haba R.R."/>
            <person name="Cruz-Hernandez N."/>
            <person name="Gonzalez J.M."/>
            <person name="Reyes-Guirao C."/>
            <person name="Navarro-Sampedro L."/>
            <person name="Carballo M."/>
            <person name="Ventosa A."/>
        </authorList>
    </citation>
    <scope>NUCLEOTIDE SEQUENCE [LARGE SCALE GENOMIC DNA]</scope>
    <source>
        <strain evidence="2 3">BH1</strain>
    </source>
</reference>
<comment type="caution">
    <text evidence="2">The sequence shown here is derived from an EMBL/GenBank/DDBJ whole genome shotgun (WGS) entry which is preliminary data.</text>
</comment>
<dbReference type="AlphaFoldDB" id="L9U5W6"/>
<proteinExistence type="predicted"/>